<evidence type="ECO:0000313" key="7">
    <source>
        <dbReference type="Proteomes" id="UP001152797"/>
    </source>
</evidence>
<dbReference type="Proteomes" id="UP001152797">
    <property type="component" value="Unassembled WGS sequence"/>
</dbReference>
<dbReference type="GO" id="GO:0016491">
    <property type="term" value="F:oxidoreductase activity"/>
    <property type="evidence" value="ECO:0007669"/>
    <property type="project" value="UniProtKB-KW"/>
</dbReference>
<evidence type="ECO:0000256" key="1">
    <source>
        <dbReference type="ARBA" id="ARBA00022630"/>
    </source>
</evidence>
<keyword evidence="3" id="KW-0560">Oxidoreductase</keyword>
<accession>A0A9P1G2K6</accession>
<name>A0A9P1G2K6_9DINO</name>
<dbReference type="InterPro" id="IPR036188">
    <property type="entry name" value="FAD/NAD-bd_sf"/>
</dbReference>
<evidence type="ECO:0000256" key="3">
    <source>
        <dbReference type="ARBA" id="ARBA00023002"/>
    </source>
</evidence>
<proteinExistence type="predicted"/>
<dbReference type="Gene3D" id="3.50.50.60">
    <property type="entry name" value="FAD/NAD(P)-binding domain"/>
    <property type="match status" value="1"/>
</dbReference>
<evidence type="ECO:0000313" key="6">
    <source>
        <dbReference type="EMBL" id="CAL4785941.1"/>
    </source>
</evidence>
<dbReference type="OrthoDB" id="66881at2759"/>
<dbReference type="EMBL" id="CAMXCT020002513">
    <property type="protein sequence ID" value="CAL1152004.1"/>
    <property type="molecule type" value="Genomic_DNA"/>
</dbReference>
<dbReference type="PANTHER" id="PTHR23023">
    <property type="entry name" value="DIMETHYLANILINE MONOOXYGENASE"/>
    <property type="match status" value="1"/>
</dbReference>
<dbReference type="SUPFAM" id="SSF51905">
    <property type="entry name" value="FAD/NAD(P)-binding domain"/>
    <property type="match status" value="1"/>
</dbReference>
<dbReference type="EMBL" id="CAMXCT010002513">
    <property type="protein sequence ID" value="CAI3998629.1"/>
    <property type="molecule type" value="Genomic_DNA"/>
</dbReference>
<organism evidence="4">
    <name type="scientific">Cladocopium goreaui</name>
    <dbReference type="NCBI Taxonomy" id="2562237"/>
    <lineage>
        <taxon>Eukaryota</taxon>
        <taxon>Sar</taxon>
        <taxon>Alveolata</taxon>
        <taxon>Dinophyceae</taxon>
        <taxon>Suessiales</taxon>
        <taxon>Symbiodiniaceae</taxon>
        <taxon>Cladocopium</taxon>
    </lineage>
</organism>
<evidence type="ECO:0000313" key="4">
    <source>
        <dbReference type="EMBL" id="CAI3998629.1"/>
    </source>
</evidence>
<gene>
    <name evidence="4" type="ORF">C1SCF055_LOCUS24908</name>
</gene>
<dbReference type="AlphaFoldDB" id="A0A9P1G2K6"/>
<dbReference type="InterPro" id="IPR050346">
    <property type="entry name" value="FMO-like"/>
</dbReference>
<keyword evidence="2" id="KW-0274">FAD</keyword>
<comment type="caution">
    <text evidence="4">The sequence shown here is derived from an EMBL/GenBank/DDBJ whole genome shotgun (WGS) entry which is preliminary data.</text>
</comment>
<keyword evidence="7" id="KW-1185">Reference proteome</keyword>
<reference evidence="4" key="1">
    <citation type="submission" date="2022-10" db="EMBL/GenBank/DDBJ databases">
        <authorList>
            <person name="Chen Y."/>
            <person name="Dougan E. K."/>
            <person name="Chan C."/>
            <person name="Rhodes N."/>
            <person name="Thang M."/>
        </authorList>
    </citation>
    <scope>NUCLEOTIDE SEQUENCE</scope>
</reference>
<dbReference type="EMBL" id="CAMXCT030002513">
    <property type="protein sequence ID" value="CAL4785941.1"/>
    <property type="molecule type" value="Genomic_DNA"/>
</dbReference>
<sequence length="775" mass="87312">MDGTCALQDTSQLQDFVPWPSLWLKKHLSSRGQRNGLTLIQHYFRAEFGPSTKVIFEQSSSAGSFFRRFPVHRMLISGLADGLNKRHTRSTSPEFRMRHDWNSLLGTDTLGIAPMTARTRELYPQADVLAKYLEDYAQHLLQYIEFNVQVLRLSRKNGEFHLELRPADGASTQRCGRVVLAQGLRPHRPQGFVGAELLTGYEDLDSSDAYENRSVLVWGFGNAAHETAREMQKFTQDITLLHRTSRAGEVFAGSGASGGSGSGLPRFAFFTHYPGDVRKMDTEILLCLELYYGTSLVQHGSTCFNLYDGRCPHFGCETAVCTILVLLKMLASGQIWIRTVTMQIYDSYLLKALDVKLPYSEDSSTWSVGHCDADVAIAMEDEEPVFLPCGNQICVWVSKSNRCAGAGVNGQILPMRWVGAEQPRECVVEVGPLPSREERQLRRRLATATEGQDFQWRGDVLRSARANEALLERLRVLGFGSLEEYQMLREREGLALPSAMENWHRAKRLEVSTAFLQRDPALLQLLARLRPRLGTEPLRHPVDLAVRCLGWRARLVEGSNATGKYPKIDVSYQSLELPGLYFAGAAAHGRDYRRSAGGFIHGFRYTARALYRILRQPFAGWPNQSFTGAQWKQQVLRRINEAAGPYQMFGELVDVVLFSAGELLYLEELPVAYAQQHWRDQPRLQLSFVYGRRFSAVDLPSPGAVGPELGELSAFLHPRLEFFGPCGDYGHCAPNLSHALVEDVYTDWRSMLGHVDPLFHFLEVCAQRASQWLRG</sequence>
<evidence type="ECO:0000256" key="2">
    <source>
        <dbReference type="ARBA" id="ARBA00022827"/>
    </source>
</evidence>
<protein>
    <submittedName>
        <fullName evidence="6">FAD-dependent oxidoreductase domain-containing protein 2</fullName>
    </submittedName>
</protein>
<dbReference type="Pfam" id="PF13738">
    <property type="entry name" value="Pyr_redox_3"/>
    <property type="match status" value="1"/>
</dbReference>
<reference evidence="5" key="2">
    <citation type="submission" date="2024-04" db="EMBL/GenBank/DDBJ databases">
        <authorList>
            <person name="Chen Y."/>
            <person name="Shah S."/>
            <person name="Dougan E. K."/>
            <person name="Thang M."/>
            <person name="Chan C."/>
        </authorList>
    </citation>
    <scope>NUCLEOTIDE SEQUENCE [LARGE SCALE GENOMIC DNA]</scope>
</reference>
<keyword evidence="1" id="KW-0285">Flavoprotein</keyword>
<evidence type="ECO:0000313" key="5">
    <source>
        <dbReference type="EMBL" id="CAL1152004.1"/>
    </source>
</evidence>